<dbReference type="GO" id="GO:0016791">
    <property type="term" value="F:phosphatase activity"/>
    <property type="evidence" value="ECO:0007669"/>
    <property type="project" value="InterPro"/>
</dbReference>
<dbReference type="NCBIfam" id="TIGR01488">
    <property type="entry name" value="HAD-SF-IB"/>
    <property type="match status" value="1"/>
</dbReference>
<feature type="binding site" evidence="6">
    <location>
        <position position="192"/>
    </location>
    <ligand>
        <name>Mg(2+)</name>
        <dbReference type="ChEBI" id="CHEBI:18420"/>
    </ligand>
</feature>
<dbReference type="InterPro" id="IPR006384">
    <property type="entry name" value="HAD_hydro_PyrdxlP_Pase-like"/>
</dbReference>
<evidence type="ECO:0008006" key="9">
    <source>
        <dbReference type="Google" id="ProtNLM"/>
    </source>
</evidence>
<dbReference type="AlphaFoldDB" id="A0AAW0YYL8"/>
<keyword evidence="3" id="KW-0378">Hydrolase</keyword>
<dbReference type="EMBL" id="JBCAWK010000007">
    <property type="protein sequence ID" value="KAK8853277.1"/>
    <property type="molecule type" value="Genomic_DNA"/>
</dbReference>
<dbReference type="GeneID" id="92181239"/>
<dbReference type="NCBIfam" id="TIGR01489">
    <property type="entry name" value="DKMTPPase-SF"/>
    <property type="match status" value="1"/>
</dbReference>
<evidence type="ECO:0000313" key="7">
    <source>
        <dbReference type="EMBL" id="KAK8853277.1"/>
    </source>
</evidence>
<feature type="binding site" evidence="6">
    <location>
        <position position="10"/>
    </location>
    <ligand>
        <name>Mg(2+)</name>
        <dbReference type="ChEBI" id="CHEBI:18420"/>
    </ligand>
</feature>
<accession>A0AAW0YYL8</accession>
<dbReference type="GO" id="GO:0046872">
    <property type="term" value="F:metal ion binding"/>
    <property type="evidence" value="ECO:0007669"/>
    <property type="project" value="UniProtKB-KW"/>
</dbReference>
<sequence length="250" mass="28555">MPGKQLIVFDFDWSFVDQDTDRWVFEVLSTELRRLLQTRKAGDGTGMQCTPDVVNDTMKDLYERGFKREQILEALRILPFHPAMRRAVTSLKGRNADTTFLCLSNSNEIYISTILEKHNLSDLFAAIITNPARWSPSAPDHLLIDRRHPASLPPHGCTVGCLANMCKGAELDDYLAEQGGKDSFDKIVYVGDGENDFCPLLRMRKGDLACVRKGLELDKRIKEEGEKAGLKVDVKYWEQAWQIDEWVERF</sequence>
<evidence type="ECO:0000256" key="2">
    <source>
        <dbReference type="ARBA" id="ARBA00022723"/>
    </source>
</evidence>
<comment type="caution">
    <text evidence="7">The sequence shown here is derived from an EMBL/GenBank/DDBJ whole genome shotgun (WGS) entry which is preliminary data.</text>
</comment>
<feature type="active site" description="Nucleophile" evidence="5">
    <location>
        <position position="10"/>
    </location>
</feature>
<feature type="active site" description="Proton donor" evidence="5">
    <location>
        <position position="12"/>
    </location>
</feature>
<keyword evidence="2 6" id="KW-0479">Metal-binding</keyword>
<dbReference type="InterPro" id="IPR016965">
    <property type="entry name" value="Pase_PHOSPHO-typ"/>
</dbReference>
<organism evidence="7 8">
    <name type="scientific">Kwoniella newhampshirensis</name>
    <dbReference type="NCBI Taxonomy" id="1651941"/>
    <lineage>
        <taxon>Eukaryota</taxon>
        <taxon>Fungi</taxon>
        <taxon>Dikarya</taxon>
        <taxon>Basidiomycota</taxon>
        <taxon>Agaricomycotina</taxon>
        <taxon>Tremellomycetes</taxon>
        <taxon>Tremellales</taxon>
        <taxon>Cryptococcaceae</taxon>
        <taxon>Kwoniella</taxon>
    </lineage>
</organism>
<dbReference type="Gene3D" id="3.40.50.1000">
    <property type="entry name" value="HAD superfamily/HAD-like"/>
    <property type="match status" value="1"/>
</dbReference>
<evidence type="ECO:0000313" key="8">
    <source>
        <dbReference type="Proteomes" id="UP001388673"/>
    </source>
</evidence>
<dbReference type="Pfam" id="PF06888">
    <property type="entry name" value="Put_Phosphatase"/>
    <property type="match status" value="1"/>
</dbReference>
<name>A0AAW0YYL8_9TREE</name>
<dbReference type="Proteomes" id="UP001388673">
    <property type="component" value="Unassembled WGS sequence"/>
</dbReference>
<evidence type="ECO:0000256" key="4">
    <source>
        <dbReference type="ARBA" id="ARBA00022842"/>
    </source>
</evidence>
<reference evidence="7 8" key="1">
    <citation type="journal article" date="2024" name="bioRxiv">
        <title>Comparative genomics of Cryptococcus and Kwoniella reveals pathogenesis evolution and contrasting karyotype dynamics via intercentromeric recombination or chromosome fusion.</title>
        <authorList>
            <person name="Coelho M.A."/>
            <person name="David-Palma M."/>
            <person name="Shea T."/>
            <person name="Bowers K."/>
            <person name="McGinley-Smith S."/>
            <person name="Mohammad A.W."/>
            <person name="Gnirke A."/>
            <person name="Yurkov A.M."/>
            <person name="Nowrousian M."/>
            <person name="Sun S."/>
            <person name="Cuomo C.A."/>
            <person name="Heitman J."/>
        </authorList>
    </citation>
    <scope>NUCLEOTIDE SEQUENCE [LARGE SCALE GENOMIC DNA]</scope>
    <source>
        <strain evidence="7 8">CBS 13917</strain>
    </source>
</reference>
<evidence type="ECO:0000256" key="1">
    <source>
        <dbReference type="ARBA" id="ARBA00001946"/>
    </source>
</evidence>
<dbReference type="PANTHER" id="PTHR20889:SF12">
    <property type="entry name" value="LP01149P"/>
    <property type="match status" value="1"/>
</dbReference>
<feature type="binding site" evidence="6">
    <location>
        <position position="12"/>
    </location>
    <ligand>
        <name>Mg(2+)</name>
        <dbReference type="ChEBI" id="CHEBI:18420"/>
    </ligand>
</feature>
<dbReference type="InterPro" id="IPR023214">
    <property type="entry name" value="HAD_sf"/>
</dbReference>
<proteinExistence type="predicted"/>
<evidence type="ECO:0000256" key="3">
    <source>
        <dbReference type="ARBA" id="ARBA00022801"/>
    </source>
</evidence>
<dbReference type="PANTHER" id="PTHR20889">
    <property type="entry name" value="PHOSPHATASE, ORPHAN 1, 2"/>
    <property type="match status" value="1"/>
</dbReference>
<dbReference type="InterPro" id="IPR036412">
    <property type="entry name" value="HAD-like_sf"/>
</dbReference>
<keyword evidence="4 6" id="KW-0460">Magnesium</keyword>
<evidence type="ECO:0000256" key="5">
    <source>
        <dbReference type="PIRSR" id="PIRSR031051-1"/>
    </source>
</evidence>
<dbReference type="PIRSF" id="PIRSF031051">
    <property type="entry name" value="PyrdxlP_Pase_PHOSPHO2"/>
    <property type="match status" value="1"/>
</dbReference>
<evidence type="ECO:0000256" key="6">
    <source>
        <dbReference type="PIRSR" id="PIRSR031051-3"/>
    </source>
</evidence>
<dbReference type="RefSeq" id="XP_066802463.1">
    <property type="nucleotide sequence ID" value="XM_066947084.1"/>
</dbReference>
<gene>
    <name evidence="7" type="ORF">IAR55_003981</name>
</gene>
<dbReference type="KEGG" id="kne:92181239"/>
<comment type="cofactor">
    <cofactor evidence="1 6">
        <name>Mg(2+)</name>
        <dbReference type="ChEBI" id="CHEBI:18420"/>
    </cofactor>
</comment>
<protein>
    <recommendedName>
        <fullName evidence="9">Pyridoxal phosphate phosphatase phospho2</fullName>
    </recommendedName>
</protein>
<dbReference type="SUPFAM" id="SSF56784">
    <property type="entry name" value="HAD-like"/>
    <property type="match status" value="1"/>
</dbReference>
<keyword evidence="8" id="KW-1185">Reference proteome</keyword>